<evidence type="ECO:0000256" key="2">
    <source>
        <dbReference type="ARBA" id="ARBA00022723"/>
    </source>
</evidence>
<evidence type="ECO:0000313" key="8">
    <source>
        <dbReference type="Proteomes" id="UP000323671"/>
    </source>
</evidence>
<keyword evidence="5" id="KW-0732">Signal</keyword>
<dbReference type="InterPro" id="IPR009056">
    <property type="entry name" value="Cyt_c-like_dom"/>
</dbReference>
<feature type="chain" id="PRO_5022801337" evidence="5">
    <location>
        <begin position="32"/>
        <end position="565"/>
    </location>
</feature>
<dbReference type="RefSeq" id="WP_054620365.1">
    <property type="nucleotide sequence ID" value="NZ_CP022579.1"/>
</dbReference>
<evidence type="ECO:0000256" key="4">
    <source>
        <dbReference type="PROSITE-ProRule" id="PRU00433"/>
    </source>
</evidence>
<name>A0A5C1E9C6_9RHOO</name>
<dbReference type="InterPro" id="IPR003143">
    <property type="entry name" value="Cyt_cd1_C_sf"/>
</dbReference>
<keyword evidence="8" id="KW-1185">Reference proteome</keyword>
<dbReference type="EMBL" id="CP022579">
    <property type="protein sequence ID" value="QEL65581.1"/>
    <property type="molecule type" value="Genomic_DNA"/>
</dbReference>
<evidence type="ECO:0000256" key="5">
    <source>
        <dbReference type="SAM" id="SignalP"/>
    </source>
</evidence>
<dbReference type="GO" id="GO:0020037">
    <property type="term" value="F:heme binding"/>
    <property type="evidence" value="ECO:0007669"/>
    <property type="project" value="InterPro"/>
</dbReference>
<dbReference type="PANTHER" id="PTHR47197:SF3">
    <property type="entry name" value="DIHYDRO-HEME D1 DEHYDROGENASE"/>
    <property type="match status" value="1"/>
</dbReference>
<keyword evidence="1 4" id="KW-0349">Heme</keyword>
<dbReference type="PANTHER" id="PTHR47197">
    <property type="entry name" value="PROTEIN NIRF"/>
    <property type="match status" value="1"/>
</dbReference>
<evidence type="ECO:0000313" key="7">
    <source>
        <dbReference type="EMBL" id="QEL65581.1"/>
    </source>
</evidence>
<feature type="domain" description="Cytochrome c" evidence="6">
    <location>
        <begin position="44"/>
        <end position="134"/>
    </location>
</feature>
<sequence length="565" mass="61751">MTKKTISTRRWAIGGAFALAALPFAVGNAFAQASGSAGPELTAAEKEQAKKIYFERCAGCHGVLRKGATGKNLEPHWTKKLPDGSTQEGGTTKLGTGRLEKIISYGTEGGMVNFDDILSKDEINLMARYIQTPPDVPPEFSMKDMEATWKLIVPVDQRPKKQMNKLNLQKIMSVTLRDTGEVALIDGDTKEISSIVKTGYAVHISRVSASGRYVYVIGRDGRLSLIDLWMEKPAVVAEVKVAYDARSVDTSKFKGFEDKYAIAGGYWPPQYAIMDGATLKPIKIVSTRGMTVDGEYHPEPRVASIVASMTKPEWVVNIKETGQIKLVDYSDINNLKETTIESAKFLHDGGWDASKRYFLVAANASNKVAVVDTKEGKLAALVPTAKIPHPGRGANFVHPQFGPVWATGHLGADVISLIGTDPAKHKANAWKVVQEVKNTGSGNLFVKTHPKSKHLWADAPQNPEREVAESVAVWNISDLSKPTKILNVAKDSGLPETKAIRRAVHPEYSADGTEVWISLWGGKTDQSAIVVYDDKTLTVKKVITDPKMITPTGKFNILNTQHDVY</sequence>
<dbReference type="PROSITE" id="PS51007">
    <property type="entry name" value="CYTC"/>
    <property type="match status" value="1"/>
</dbReference>
<dbReference type="SUPFAM" id="SSF51004">
    <property type="entry name" value="C-terminal (heme d1) domain of cytochrome cd1-nitrite reductase"/>
    <property type="match status" value="1"/>
</dbReference>
<dbReference type="AlphaFoldDB" id="A0A5C1E9C6"/>
<dbReference type="SUPFAM" id="SSF46626">
    <property type="entry name" value="Cytochrome c"/>
    <property type="match status" value="1"/>
</dbReference>
<proteinExistence type="predicted"/>
<gene>
    <name evidence="7" type="primary">nirS</name>
    <name evidence="7" type="ORF">OTERR_21050</name>
</gene>
<dbReference type="Gene3D" id="2.140.10.20">
    <property type="entry name" value="C-terminal (heme d1) domain of cytochrome cd1-nitrite reductase"/>
    <property type="match status" value="1"/>
</dbReference>
<dbReference type="FunFam" id="2.140.10.20:FF:000001">
    <property type="entry name" value="Nitrite reductase NirS"/>
    <property type="match status" value="1"/>
</dbReference>
<dbReference type="GO" id="GO:0046872">
    <property type="term" value="F:metal ion binding"/>
    <property type="evidence" value="ECO:0007669"/>
    <property type="project" value="UniProtKB-KW"/>
</dbReference>
<protein>
    <submittedName>
        <fullName evidence="7">Nitrite reductase (NO-forming) / hydroxylamine reductase</fullName>
    </submittedName>
</protein>
<dbReference type="Pfam" id="PF13442">
    <property type="entry name" value="Cytochrome_CBB3"/>
    <property type="match status" value="1"/>
</dbReference>
<dbReference type="InterPro" id="IPR011048">
    <property type="entry name" value="Haem_d1_sf"/>
</dbReference>
<dbReference type="InterPro" id="IPR036909">
    <property type="entry name" value="Cyt_c-like_dom_sf"/>
</dbReference>
<dbReference type="KEGG" id="otr:OTERR_21050"/>
<evidence type="ECO:0000259" key="6">
    <source>
        <dbReference type="PROSITE" id="PS51007"/>
    </source>
</evidence>
<reference evidence="7 8" key="1">
    <citation type="submission" date="2017-07" db="EMBL/GenBank/DDBJ databases">
        <title>Complete genome sequence of Oryzomicrobium terrae TPP412.</title>
        <authorList>
            <person name="Chiu L.-W."/>
            <person name="Lo K.-J."/>
            <person name="Tsai Y.-M."/>
            <person name="Lin S.-S."/>
            <person name="Kuo C.-H."/>
            <person name="Liu C.-T."/>
        </authorList>
    </citation>
    <scope>NUCLEOTIDE SEQUENCE [LARGE SCALE GENOMIC DNA]</scope>
    <source>
        <strain evidence="7 8">TPP412</strain>
    </source>
</reference>
<feature type="signal peptide" evidence="5">
    <location>
        <begin position="1"/>
        <end position="31"/>
    </location>
</feature>
<dbReference type="GO" id="GO:0009055">
    <property type="term" value="F:electron transfer activity"/>
    <property type="evidence" value="ECO:0007669"/>
    <property type="project" value="InterPro"/>
</dbReference>
<evidence type="ECO:0000256" key="3">
    <source>
        <dbReference type="ARBA" id="ARBA00023004"/>
    </source>
</evidence>
<evidence type="ECO:0000256" key="1">
    <source>
        <dbReference type="ARBA" id="ARBA00022617"/>
    </source>
</evidence>
<keyword evidence="2 4" id="KW-0479">Metal-binding</keyword>
<keyword evidence="3 4" id="KW-0408">Iron</keyword>
<accession>A0A5C1E9C6</accession>
<dbReference type="InterPro" id="IPR051200">
    <property type="entry name" value="Host-pathogen_enzymatic-act"/>
</dbReference>
<organism evidence="7 8">
    <name type="scientific">Oryzomicrobium terrae</name>
    <dbReference type="NCBI Taxonomy" id="1735038"/>
    <lineage>
        <taxon>Bacteria</taxon>
        <taxon>Pseudomonadati</taxon>
        <taxon>Pseudomonadota</taxon>
        <taxon>Betaproteobacteria</taxon>
        <taxon>Rhodocyclales</taxon>
        <taxon>Rhodocyclaceae</taxon>
        <taxon>Oryzomicrobium</taxon>
    </lineage>
</organism>
<dbReference type="Pfam" id="PF02239">
    <property type="entry name" value="Cytochrom_D1"/>
    <property type="match status" value="1"/>
</dbReference>
<dbReference type="CDD" id="cd20779">
    <property type="entry name" value="8prop_hemeD1_NirS"/>
    <property type="match status" value="1"/>
</dbReference>
<dbReference type="Gene3D" id="1.10.760.10">
    <property type="entry name" value="Cytochrome c-like domain"/>
    <property type="match status" value="1"/>
</dbReference>
<dbReference type="Proteomes" id="UP000323671">
    <property type="component" value="Chromosome"/>
</dbReference>